<feature type="non-terminal residue" evidence="1">
    <location>
        <position position="708"/>
    </location>
</feature>
<dbReference type="EMBL" id="VUJU01007784">
    <property type="protein sequence ID" value="KAF0740552.1"/>
    <property type="molecule type" value="Genomic_DNA"/>
</dbReference>
<reference evidence="1 2" key="1">
    <citation type="submission" date="2019-08" db="EMBL/GenBank/DDBJ databases">
        <title>Whole genome of Aphis craccivora.</title>
        <authorList>
            <person name="Voronova N.V."/>
            <person name="Shulinski R.S."/>
            <person name="Bandarenka Y.V."/>
            <person name="Zhorov D.G."/>
            <person name="Warner D."/>
        </authorList>
    </citation>
    <scope>NUCLEOTIDE SEQUENCE [LARGE SCALE GENOMIC DNA]</scope>
    <source>
        <strain evidence="1">180601</strain>
        <tissue evidence="1">Whole Body</tissue>
    </source>
</reference>
<keyword evidence="2" id="KW-1185">Reference proteome</keyword>
<keyword evidence="1" id="KW-0436">Ligase</keyword>
<dbReference type="GO" id="GO:0016874">
    <property type="term" value="F:ligase activity"/>
    <property type="evidence" value="ECO:0007669"/>
    <property type="project" value="UniProtKB-KW"/>
</dbReference>
<dbReference type="PANTHER" id="PTHR46880">
    <property type="entry name" value="RAS-ASSOCIATING DOMAIN-CONTAINING PROTEIN"/>
    <property type="match status" value="1"/>
</dbReference>
<dbReference type="OrthoDB" id="6618088at2759"/>
<dbReference type="SUPFAM" id="SSF53098">
    <property type="entry name" value="Ribonuclease H-like"/>
    <property type="match status" value="1"/>
</dbReference>
<name>A0A6G0XK82_APHCR</name>
<organism evidence="1 2">
    <name type="scientific">Aphis craccivora</name>
    <name type="common">Cowpea aphid</name>
    <dbReference type="NCBI Taxonomy" id="307492"/>
    <lineage>
        <taxon>Eukaryota</taxon>
        <taxon>Metazoa</taxon>
        <taxon>Ecdysozoa</taxon>
        <taxon>Arthropoda</taxon>
        <taxon>Hexapoda</taxon>
        <taxon>Insecta</taxon>
        <taxon>Pterygota</taxon>
        <taxon>Neoptera</taxon>
        <taxon>Paraneoptera</taxon>
        <taxon>Hemiptera</taxon>
        <taxon>Sternorrhyncha</taxon>
        <taxon>Aphidomorpha</taxon>
        <taxon>Aphidoidea</taxon>
        <taxon>Aphididae</taxon>
        <taxon>Aphidini</taxon>
        <taxon>Aphis</taxon>
        <taxon>Aphis</taxon>
    </lineage>
</organism>
<dbReference type="Proteomes" id="UP000478052">
    <property type="component" value="Unassembled WGS sequence"/>
</dbReference>
<sequence>MSGLLKYAFTKTKVINNNNNINNSEINPNITKQNIVTNETSLDDDHGTKKMQFESDTEFPDCWDLKQISYFTKEYPWIYFKNKNIGCTICKGIKQNLLDHKGSHVSSEWINGEVYPSGSSLEKKKTNLRKKIAKHKSSIAHLNAKKSLLIKAAEHESTARIFRTAYSIAKYQRPYTDLPKMTDLQILNGLDMGRVLQSNVSCSNIIDHIALEMRKKIALDIIENNRKITILVDESTTLSKKSMLVICLRCAVGEPDDIYTFLFDIVEIPNASAITIKEYILKSLVKFGINYEFLKKNLISFVSDGASNMLGRKAGVGVLLQKMFPNIILWHCCNHRLELGVSDCLKEVNGVNHFQSFIENLYSLYHMSPKNTTELKECANSLDKQLLRIGKIFTIRWVASSNQTIKAVWNNYESLYLHFSNAMIDDQRSSKEKSKYIGLRNTLKSIEFVHNLGILYDGLTELSDLSIELQKRDQSFLNAHKSIERTIRVLNSMANTNGPRYEEVSNACKIQMFKGIILEHKNFVIKINAGQFFTSLANNLKQRLFTTQSTKVSSVESNDPSREIFNNLLADLDMISPNNWPDSCDIQYGDTSIRRLSKIFKVDEQASVRGFREYKDFPSSLNDNIKPLMNAVKTLAISSAECERSFSSMNEIVSSKRSLLTSDHISSLVFINCTGPPVNNFKPFPYIKTWLVSGKRSAIEENCPKRLK</sequence>
<dbReference type="AlphaFoldDB" id="A0A6G0XK82"/>
<evidence type="ECO:0000313" key="2">
    <source>
        <dbReference type="Proteomes" id="UP000478052"/>
    </source>
</evidence>
<dbReference type="InterPro" id="IPR012337">
    <property type="entry name" value="RNaseH-like_sf"/>
</dbReference>
<comment type="caution">
    <text evidence="1">The sequence shown here is derived from an EMBL/GenBank/DDBJ whole genome shotgun (WGS) entry which is preliminary data.</text>
</comment>
<accession>A0A6G0XK82</accession>
<evidence type="ECO:0000313" key="1">
    <source>
        <dbReference type="EMBL" id="KAF0740552.1"/>
    </source>
</evidence>
<gene>
    <name evidence="1" type="ORF">FWK35_00028102</name>
</gene>
<dbReference type="PANTHER" id="PTHR46880:SF8">
    <property type="entry name" value="E3 SUMO-PROTEIN LIGASE KIAA1586"/>
    <property type="match status" value="1"/>
</dbReference>
<proteinExistence type="predicted"/>
<protein>
    <submittedName>
        <fullName evidence="1">E3 SUMO-protein ligase KIAA1586-like</fullName>
    </submittedName>
</protein>